<dbReference type="SMART" id="SM00028">
    <property type="entry name" value="TPR"/>
    <property type="match status" value="2"/>
</dbReference>
<dbReference type="SUPFAM" id="SSF56601">
    <property type="entry name" value="beta-lactamase/transpeptidase-like"/>
    <property type="match status" value="1"/>
</dbReference>
<dbReference type="InterPro" id="IPR011990">
    <property type="entry name" value="TPR-like_helical_dom_sf"/>
</dbReference>
<keyword evidence="2" id="KW-0732">Signal</keyword>
<proteinExistence type="predicted"/>
<evidence type="ECO:0000256" key="2">
    <source>
        <dbReference type="SAM" id="SignalP"/>
    </source>
</evidence>
<evidence type="ECO:0000259" key="3">
    <source>
        <dbReference type="Pfam" id="PF00144"/>
    </source>
</evidence>
<dbReference type="RefSeq" id="WP_132141498.1">
    <property type="nucleotide sequence ID" value="NZ_SMCS01000001.1"/>
</dbReference>
<dbReference type="Proteomes" id="UP000295645">
    <property type="component" value="Unassembled WGS sequence"/>
</dbReference>
<dbReference type="PROSITE" id="PS50005">
    <property type="entry name" value="TPR"/>
    <property type="match status" value="1"/>
</dbReference>
<dbReference type="Pfam" id="PF00144">
    <property type="entry name" value="Beta-lactamase"/>
    <property type="match status" value="1"/>
</dbReference>
<name>A0A4R3YY05_9GAMM</name>
<dbReference type="SUPFAM" id="SSF48452">
    <property type="entry name" value="TPR-like"/>
    <property type="match status" value="1"/>
</dbReference>
<feature type="domain" description="Beta-lactamase-related" evidence="3">
    <location>
        <begin position="30"/>
        <end position="351"/>
    </location>
</feature>
<dbReference type="InterPro" id="IPR050789">
    <property type="entry name" value="Diverse_Enzym_Activities"/>
</dbReference>
<dbReference type="Gene3D" id="1.25.40.10">
    <property type="entry name" value="Tetratricopeptide repeat domain"/>
    <property type="match status" value="1"/>
</dbReference>
<dbReference type="Gene3D" id="3.40.710.10">
    <property type="entry name" value="DD-peptidase/beta-lactamase superfamily"/>
    <property type="match status" value="1"/>
</dbReference>
<comment type="caution">
    <text evidence="4">The sequence shown here is derived from an EMBL/GenBank/DDBJ whole genome shotgun (WGS) entry which is preliminary data.</text>
</comment>
<gene>
    <name evidence="4" type="ORF">EC912_101444</name>
</gene>
<keyword evidence="5" id="KW-1185">Reference proteome</keyword>
<evidence type="ECO:0000256" key="1">
    <source>
        <dbReference type="PROSITE-ProRule" id="PRU00339"/>
    </source>
</evidence>
<sequence length="478" mass="52457">MAVKRSLLAAFILATSGVSTVAAQDIGRSLDTIVQQEMRDRRIPGLQLAVVQHGRVVTQRSYGTANLPDSVPVAGNTVFSINSATKAFTGVALMQLVEAGRLNLDDPVSRYLPDLPQAWRPITVRQLATHMSGVPNIIDDETGELRGTTEGDAWKAVRNRPMDFAPGERFSYNQTNYVLLGKIIESLSGKPFRQVFEERQFKPASMTQTGFGDSRDVIPHKAPSYRYLYPEPLGQGELTTVYETFPPMLRTGAGINSTAADMAQWLIAVQAGRFVSRKTLAELWMPGTFNDGRRAEWAQGWVTVPRADHPAVGGTGGGRSAFYVYPEDDTAVVVLTNLSGGYPEEFIDEIAALYIPGMHLNGVARMRSELRGKDFSSTKAVYDELRRKDTGFSVSEDGLNNWAYRMLRSGKPTQAVEVFRLAVALYPASGNAYDSLAEGYEVIGKTDLAIANYKRSLELDPKNNHAVRQLQGLKAAGK</sequence>
<accession>A0A4R3YY05</accession>
<feature type="repeat" description="TPR" evidence="1">
    <location>
        <begin position="430"/>
        <end position="463"/>
    </location>
</feature>
<dbReference type="InterPro" id="IPR012338">
    <property type="entry name" value="Beta-lactam/transpept-like"/>
</dbReference>
<dbReference type="InterPro" id="IPR001466">
    <property type="entry name" value="Beta-lactam-related"/>
</dbReference>
<evidence type="ECO:0000313" key="5">
    <source>
        <dbReference type="Proteomes" id="UP000295645"/>
    </source>
</evidence>
<dbReference type="OrthoDB" id="9799367at2"/>
<dbReference type="InterPro" id="IPR019734">
    <property type="entry name" value="TPR_rpt"/>
</dbReference>
<evidence type="ECO:0000313" key="4">
    <source>
        <dbReference type="EMBL" id="TCV97432.1"/>
    </source>
</evidence>
<reference evidence="4 5" key="1">
    <citation type="submission" date="2019-03" db="EMBL/GenBank/DDBJ databases">
        <title>Above-ground endophytic microbial communities from plants in different locations in the United States.</title>
        <authorList>
            <person name="Frank C."/>
        </authorList>
    </citation>
    <scope>NUCLEOTIDE SEQUENCE [LARGE SCALE GENOMIC DNA]</scope>
    <source>
        <strain evidence="4 5">LP_13_YM</strain>
    </source>
</reference>
<dbReference type="PANTHER" id="PTHR43283">
    <property type="entry name" value="BETA-LACTAMASE-RELATED"/>
    <property type="match status" value="1"/>
</dbReference>
<feature type="chain" id="PRO_5020381743" evidence="2">
    <location>
        <begin position="24"/>
        <end position="478"/>
    </location>
</feature>
<dbReference type="AlphaFoldDB" id="A0A4R3YY05"/>
<organism evidence="4 5">
    <name type="scientific">Luteibacter rhizovicinus</name>
    <dbReference type="NCBI Taxonomy" id="242606"/>
    <lineage>
        <taxon>Bacteria</taxon>
        <taxon>Pseudomonadati</taxon>
        <taxon>Pseudomonadota</taxon>
        <taxon>Gammaproteobacteria</taxon>
        <taxon>Lysobacterales</taxon>
        <taxon>Rhodanobacteraceae</taxon>
        <taxon>Luteibacter</taxon>
    </lineage>
</organism>
<dbReference type="EMBL" id="SMCS01000001">
    <property type="protein sequence ID" value="TCV97432.1"/>
    <property type="molecule type" value="Genomic_DNA"/>
</dbReference>
<feature type="signal peptide" evidence="2">
    <location>
        <begin position="1"/>
        <end position="23"/>
    </location>
</feature>
<protein>
    <submittedName>
        <fullName evidence="4">CubicO group peptidase (Beta-lactamase class C family)</fullName>
    </submittedName>
</protein>
<keyword evidence="1" id="KW-0802">TPR repeat</keyword>